<proteinExistence type="predicted"/>
<keyword evidence="1" id="KW-0233">DNA recombination</keyword>
<dbReference type="InterPro" id="IPR013762">
    <property type="entry name" value="Integrase-like_cat_sf"/>
</dbReference>
<dbReference type="Gene3D" id="1.10.443.10">
    <property type="entry name" value="Intergrase catalytic core"/>
    <property type="match status" value="1"/>
</dbReference>
<dbReference type="Proteomes" id="UP000324800">
    <property type="component" value="Unassembled WGS sequence"/>
</dbReference>
<evidence type="ECO:0000313" key="3">
    <source>
        <dbReference type="Proteomes" id="UP000324800"/>
    </source>
</evidence>
<reference evidence="2 3" key="1">
    <citation type="submission" date="2019-03" db="EMBL/GenBank/DDBJ databases">
        <title>Single cell metagenomics reveals metabolic interactions within the superorganism composed of flagellate Streblomastix strix and complex community of Bacteroidetes bacteria on its surface.</title>
        <authorList>
            <person name="Treitli S.C."/>
            <person name="Kolisko M."/>
            <person name="Husnik F."/>
            <person name="Keeling P."/>
            <person name="Hampl V."/>
        </authorList>
    </citation>
    <scope>NUCLEOTIDE SEQUENCE [LARGE SCALE GENOMIC DNA]</scope>
    <source>
        <strain evidence="2">ST1C</strain>
    </source>
</reference>
<protein>
    <submittedName>
        <fullName evidence="2">Uncharacterized protein</fullName>
    </submittedName>
</protein>
<dbReference type="AlphaFoldDB" id="A0A5J4X177"/>
<dbReference type="GO" id="GO:0003677">
    <property type="term" value="F:DNA binding"/>
    <property type="evidence" value="ECO:0007669"/>
    <property type="project" value="InterPro"/>
</dbReference>
<accession>A0A5J4X177</accession>
<gene>
    <name evidence="2" type="ORF">EZS28_003960</name>
</gene>
<sequence>MKSLTIPEVEPQFEKKIDPFQQQFQQLFLQHDIGCETPTLSARRQSSIFEETLTPDPSVYRWLLDTISEDEHMNVSKDPLRDQFGHLKFLRQIFVQFLDDIYSQRQDRFQEYTNCYIPSYITPFLPACYLFLRCIVQEIDVQQRVNSFPWQNFIEGTDIKHIQALPFLKGIAPGKYDDSNPEAAWTSINQTGRRAIHLSPQSVESNLILSRNVHASTVIQGVCSKGTVESIRSAVSTIFGLITGKVQIQANLDAQLFRDHHLCMGANQYLNDKMLQAKAAALLLINNFVRVTEMQQIECGSIQINQQLNQISFQCQLKTSEKEERIYLDENPAVEERLSTIKLIQELIGRVQKRTFNKAAHLFLKPNSLGALSVSQISDLIRTLLQEAGLDTKAYGVYSLKAAGISEQFEQGKSLKQMPGGMRAIFSRFDSIC</sequence>
<evidence type="ECO:0000313" key="2">
    <source>
        <dbReference type="EMBL" id="KAA6400516.1"/>
    </source>
</evidence>
<dbReference type="SUPFAM" id="SSF56349">
    <property type="entry name" value="DNA breaking-rejoining enzymes"/>
    <property type="match status" value="1"/>
</dbReference>
<dbReference type="InterPro" id="IPR011010">
    <property type="entry name" value="DNA_brk_join_enz"/>
</dbReference>
<name>A0A5J4X177_9EUKA</name>
<evidence type="ECO:0000256" key="1">
    <source>
        <dbReference type="ARBA" id="ARBA00023172"/>
    </source>
</evidence>
<dbReference type="GO" id="GO:0015074">
    <property type="term" value="P:DNA integration"/>
    <property type="evidence" value="ECO:0007669"/>
    <property type="project" value="InterPro"/>
</dbReference>
<dbReference type="EMBL" id="SNRW01000549">
    <property type="protein sequence ID" value="KAA6400516.1"/>
    <property type="molecule type" value="Genomic_DNA"/>
</dbReference>
<organism evidence="2 3">
    <name type="scientific">Streblomastix strix</name>
    <dbReference type="NCBI Taxonomy" id="222440"/>
    <lineage>
        <taxon>Eukaryota</taxon>
        <taxon>Metamonada</taxon>
        <taxon>Preaxostyla</taxon>
        <taxon>Oxymonadida</taxon>
        <taxon>Streblomastigidae</taxon>
        <taxon>Streblomastix</taxon>
    </lineage>
</organism>
<comment type="caution">
    <text evidence="2">The sequence shown here is derived from an EMBL/GenBank/DDBJ whole genome shotgun (WGS) entry which is preliminary data.</text>
</comment>
<dbReference type="GO" id="GO:0006310">
    <property type="term" value="P:DNA recombination"/>
    <property type="evidence" value="ECO:0007669"/>
    <property type="project" value="UniProtKB-KW"/>
</dbReference>